<evidence type="ECO:0000256" key="2">
    <source>
        <dbReference type="ARBA" id="ARBA00022603"/>
    </source>
</evidence>
<dbReference type="Pfam" id="PF13847">
    <property type="entry name" value="Methyltransf_31"/>
    <property type="match status" value="1"/>
</dbReference>
<dbReference type="SUPFAM" id="SSF53335">
    <property type="entry name" value="S-adenosyl-L-methionine-dependent methyltransferases"/>
    <property type="match status" value="1"/>
</dbReference>
<accession>A0A9K3CU84</accession>
<dbReference type="PANTHER" id="PTHR12176:SF79">
    <property type="entry name" value="METHYLTRANSFERASE TYPE 11 DOMAIN-CONTAINING PROTEIN"/>
    <property type="match status" value="1"/>
</dbReference>
<sequence length="197" mass="22599">MSYHLAEYWNERYTKDTEPFEWYQKWKDLKPLLGNLVCKESRVLVLGCGSSNLSFDLYDEGVKSIDSIDISQVVVNQLNDRKGDRNMNFYVRDSTDMGETPDATYDIIIDKATIDSLLCGEGARQKVNDTLSHCSRILKAGGSLISISYAQPDMRLLFFDQEGYKWTVESKSIEKPKLLESSASVPDHHYIYIMKRS</sequence>
<dbReference type="EMBL" id="BDIP01000468">
    <property type="protein sequence ID" value="GIQ81694.1"/>
    <property type="molecule type" value="Genomic_DNA"/>
</dbReference>
<keyword evidence="2" id="KW-0489">Methyltransferase</keyword>
<evidence type="ECO:0000259" key="4">
    <source>
        <dbReference type="Pfam" id="PF13847"/>
    </source>
</evidence>
<evidence type="ECO:0000313" key="5">
    <source>
        <dbReference type="EMBL" id="GIQ81694.1"/>
    </source>
</evidence>
<dbReference type="CDD" id="cd02440">
    <property type="entry name" value="AdoMet_MTases"/>
    <property type="match status" value="1"/>
</dbReference>
<reference evidence="5 6" key="1">
    <citation type="journal article" date="2018" name="PLoS ONE">
        <title>The draft genome of Kipferlia bialata reveals reductive genome evolution in fornicate parasites.</title>
        <authorList>
            <person name="Tanifuji G."/>
            <person name="Takabayashi S."/>
            <person name="Kume K."/>
            <person name="Takagi M."/>
            <person name="Nakayama T."/>
            <person name="Kamikawa R."/>
            <person name="Inagaki Y."/>
            <person name="Hashimoto T."/>
        </authorList>
    </citation>
    <scope>NUCLEOTIDE SEQUENCE [LARGE SCALE GENOMIC DNA]</scope>
    <source>
        <strain evidence="5">NY0173</strain>
    </source>
</reference>
<evidence type="ECO:0000256" key="3">
    <source>
        <dbReference type="ARBA" id="ARBA00022679"/>
    </source>
</evidence>
<comment type="caution">
    <text evidence="5">The sequence shown here is derived from an EMBL/GenBank/DDBJ whole genome shotgun (WGS) entry which is preliminary data.</text>
</comment>
<evidence type="ECO:0000256" key="1">
    <source>
        <dbReference type="ARBA" id="ARBA00008361"/>
    </source>
</evidence>
<dbReference type="InterPro" id="IPR025714">
    <property type="entry name" value="Methyltranfer_dom"/>
</dbReference>
<dbReference type="GO" id="GO:0032259">
    <property type="term" value="P:methylation"/>
    <property type="evidence" value="ECO:0007669"/>
    <property type="project" value="UniProtKB-KW"/>
</dbReference>
<dbReference type="OrthoDB" id="411785at2759"/>
<gene>
    <name evidence="5" type="ORF">KIPB_002694</name>
</gene>
<dbReference type="Gene3D" id="3.40.50.150">
    <property type="entry name" value="Vaccinia Virus protein VP39"/>
    <property type="match status" value="1"/>
</dbReference>
<dbReference type="GO" id="GO:0008168">
    <property type="term" value="F:methyltransferase activity"/>
    <property type="evidence" value="ECO:0007669"/>
    <property type="project" value="UniProtKB-KW"/>
</dbReference>
<comment type="similarity">
    <text evidence="1">Belongs to the methyltransferase superfamily.</text>
</comment>
<dbReference type="InterPro" id="IPR029063">
    <property type="entry name" value="SAM-dependent_MTases_sf"/>
</dbReference>
<dbReference type="FunFam" id="3.40.50.150:FF:000217">
    <property type="entry name" value="Methyltransferase protein 13"/>
    <property type="match status" value="1"/>
</dbReference>
<feature type="domain" description="Methyltransferase" evidence="4">
    <location>
        <begin position="40"/>
        <end position="150"/>
    </location>
</feature>
<name>A0A9K3CU84_9EUKA</name>
<proteinExistence type="inferred from homology"/>
<evidence type="ECO:0000313" key="6">
    <source>
        <dbReference type="Proteomes" id="UP000265618"/>
    </source>
</evidence>
<keyword evidence="3" id="KW-0808">Transferase</keyword>
<organism evidence="5 6">
    <name type="scientific">Kipferlia bialata</name>
    <dbReference type="NCBI Taxonomy" id="797122"/>
    <lineage>
        <taxon>Eukaryota</taxon>
        <taxon>Metamonada</taxon>
        <taxon>Carpediemonas-like organisms</taxon>
        <taxon>Kipferlia</taxon>
    </lineage>
</organism>
<keyword evidence="6" id="KW-1185">Reference proteome</keyword>
<dbReference type="Proteomes" id="UP000265618">
    <property type="component" value="Unassembled WGS sequence"/>
</dbReference>
<protein>
    <recommendedName>
        <fullName evidence="4">Methyltransferase domain-containing protein</fullName>
    </recommendedName>
</protein>
<dbReference type="AlphaFoldDB" id="A0A9K3CU84"/>
<dbReference type="InterPro" id="IPR051419">
    <property type="entry name" value="Lys/N-term_MeTrsfase_sf"/>
</dbReference>
<dbReference type="PANTHER" id="PTHR12176">
    <property type="entry name" value="SAM-DEPENDENT METHYLTRANSFERASE SUPERFAMILY PROTEIN"/>
    <property type="match status" value="1"/>
</dbReference>